<evidence type="ECO:0000256" key="9">
    <source>
        <dbReference type="ARBA" id="ARBA00023065"/>
    </source>
</evidence>
<dbReference type="PANTHER" id="PTHR10031">
    <property type="entry name" value="ATP SYNTHASE LIPID-BINDING PROTEIN, MITOCHONDRIAL"/>
    <property type="match status" value="1"/>
</dbReference>
<gene>
    <name evidence="14 16" type="primary">atpE</name>
    <name evidence="16" type="ORF">CO058_04170</name>
</gene>
<comment type="caution">
    <text evidence="16">The sequence shown here is derived from an EMBL/GenBank/DDBJ whole genome shotgun (WGS) entry which is preliminary data.</text>
</comment>
<comment type="similarity">
    <text evidence="2 14">Belongs to the ATPase C chain family.</text>
</comment>
<organism evidence="16 17">
    <name type="scientific">candidate division WWE3 bacterium CG_4_9_14_0_2_um_filter_35_11</name>
    <dbReference type="NCBI Taxonomy" id="1975077"/>
    <lineage>
        <taxon>Bacteria</taxon>
        <taxon>Katanobacteria</taxon>
    </lineage>
</organism>
<dbReference type="HAMAP" id="MF_01396">
    <property type="entry name" value="ATP_synth_c_bact"/>
    <property type="match status" value="1"/>
</dbReference>
<feature type="site" description="Reversibly protonated during proton transport" evidence="14">
    <location>
        <position position="59"/>
    </location>
</feature>
<dbReference type="GO" id="GO:0045259">
    <property type="term" value="C:proton-transporting ATP synthase complex"/>
    <property type="evidence" value="ECO:0007669"/>
    <property type="project" value="UniProtKB-KW"/>
</dbReference>
<dbReference type="GO" id="GO:0046933">
    <property type="term" value="F:proton-transporting ATP synthase activity, rotational mechanism"/>
    <property type="evidence" value="ECO:0007669"/>
    <property type="project" value="UniProtKB-UniRule"/>
</dbReference>
<reference evidence="17" key="1">
    <citation type="submission" date="2017-09" db="EMBL/GenBank/DDBJ databases">
        <title>Depth-based differentiation of microbial function through sediment-hosted aquifers and enrichment of novel symbionts in the deep terrestrial subsurface.</title>
        <authorList>
            <person name="Probst A.J."/>
            <person name="Ladd B."/>
            <person name="Jarett J.K."/>
            <person name="Geller-Mcgrath D.E."/>
            <person name="Sieber C.M.K."/>
            <person name="Emerson J.B."/>
            <person name="Anantharaman K."/>
            <person name="Thomas B.C."/>
            <person name="Malmstrom R."/>
            <person name="Stieglmeier M."/>
            <person name="Klingl A."/>
            <person name="Woyke T."/>
            <person name="Ryan C.M."/>
            <person name="Banfield J.F."/>
        </authorList>
    </citation>
    <scope>NUCLEOTIDE SEQUENCE [LARGE SCALE GENOMIC DNA]</scope>
</reference>
<dbReference type="AlphaFoldDB" id="A0A2M8EKR3"/>
<evidence type="ECO:0000256" key="6">
    <source>
        <dbReference type="ARBA" id="ARBA00022692"/>
    </source>
</evidence>
<evidence type="ECO:0000256" key="7">
    <source>
        <dbReference type="ARBA" id="ARBA00022781"/>
    </source>
</evidence>
<dbReference type="Gene3D" id="1.20.20.10">
    <property type="entry name" value="F1F0 ATP synthase subunit C"/>
    <property type="match status" value="1"/>
</dbReference>
<sequence length="76" mass="7905">MDTEAMKLLSAGICMGIGSIAPAIGEGMIASKTMEAIGRNPKVADKLFPNMLVAMAVTESTGIYCLVISLIILFVA</sequence>
<keyword evidence="4 14" id="KW-1003">Cell membrane</keyword>
<evidence type="ECO:0000256" key="5">
    <source>
        <dbReference type="ARBA" id="ARBA00022547"/>
    </source>
</evidence>
<dbReference type="InterPro" id="IPR038662">
    <property type="entry name" value="ATP_synth_F0_csu_sf"/>
</dbReference>
<accession>A0A2M8EKR3</accession>
<feature type="transmembrane region" description="Helical" evidence="14">
    <location>
        <begin position="47"/>
        <end position="75"/>
    </location>
</feature>
<keyword evidence="9 14" id="KW-0406">Ion transport</keyword>
<name>A0A2M8EKR3_UNCKA</name>
<dbReference type="Proteomes" id="UP000229756">
    <property type="component" value="Unassembled WGS sequence"/>
</dbReference>
<evidence type="ECO:0000256" key="10">
    <source>
        <dbReference type="ARBA" id="ARBA00023121"/>
    </source>
</evidence>
<evidence type="ECO:0000256" key="4">
    <source>
        <dbReference type="ARBA" id="ARBA00022475"/>
    </source>
</evidence>
<keyword evidence="3 14" id="KW-0813">Transport</keyword>
<dbReference type="InterPro" id="IPR020537">
    <property type="entry name" value="ATP_synth_F0_csu_DDCD_BS"/>
</dbReference>
<dbReference type="InterPro" id="IPR035921">
    <property type="entry name" value="F/V-ATP_Csub_sf"/>
</dbReference>
<evidence type="ECO:0000313" key="17">
    <source>
        <dbReference type="Proteomes" id="UP000229756"/>
    </source>
</evidence>
<comment type="function">
    <text evidence="14">Key component of the F(0) channel; it plays a direct role in translocation across the membrane. A homomeric c-ring of between 10-14 subunits forms the central stalk rotor element with the F(1) delta and epsilon subunits.</text>
</comment>
<dbReference type="InterPro" id="IPR005953">
    <property type="entry name" value="ATP_synth_csu_bac/chlpt"/>
</dbReference>
<keyword evidence="8 14" id="KW-1133">Transmembrane helix</keyword>
<evidence type="ECO:0000256" key="2">
    <source>
        <dbReference type="ARBA" id="ARBA00006704"/>
    </source>
</evidence>
<keyword evidence="12 14" id="KW-0066">ATP synthesis</keyword>
<keyword evidence="11 14" id="KW-0472">Membrane</keyword>
<dbReference type="PROSITE" id="PS00605">
    <property type="entry name" value="ATPASE_C"/>
    <property type="match status" value="1"/>
</dbReference>
<dbReference type="EMBL" id="PFSJ01000030">
    <property type="protein sequence ID" value="PJC23332.1"/>
    <property type="molecule type" value="Genomic_DNA"/>
</dbReference>
<evidence type="ECO:0000256" key="8">
    <source>
        <dbReference type="ARBA" id="ARBA00022989"/>
    </source>
</evidence>
<keyword evidence="7 14" id="KW-0375">Hydrogen ion transport</keyword>
<comment type="function">
    <text evidence="13 14">F(1)F(0) ATP synthase produces ATP from ADP in the presence of a proton or sodium gradient. F-type ATPases consist of two structural domains, F(1) containing the extramembraneous catalytic core and F(0) containing the membrane proton channel, linked together by a central stalk and a peripheral stalk. During catalysis, ATP synthesis in the catalytic domain of F(1) is coupled via a rotary mechanism of the central stalk subunits to proton translocation.</text>
</comment>
<evidence type="ECO:0000256" key="11">
    <source>
        <dbReference type="ARBA" id="ARBA00023136"/>
    </source>
</evidence>
<dbReference type="GO" id="GO:0008289">
    <property type="term" value="F:lipid binding"/>
    <property type="evidence" value="ECO:0007669"/>
    <property type="project" value="UniProtKB-KW"/>
</dbReference>
<evidence type="ECO:0000256" key="14">
    <source>
        <dbReference type="HAMAP-Rule" id="MF_01396"/>
    </source>
</evidence>
<dbReference type="PANTHER" id="PTHR10031:SF0">
    <property type="entry name" value="ATPASE PROTEIN 9"/>
    <property type="match status" value="1"/>
</dbReference>
<dbReference type="InterPro" id="IPR002379">
    <property type="entry name" value="ATPase_proteolipid_c-like_dom"/>
</dbReference>
<keyword evidence="5 14" id="KW-0138">CF(0)</keyword>
<comment type="caution">
    <text evidence="14">Lacks conserved residue(s) required for the propagation of feature annotation.</text>
</comment>
<evidence type="ECO:0000259" key="15">
    <source>
        <dbReference type="Pfam" id="PF00137"/>
    </source>
</evidence>
<dbReference type="InterPro" id="IPR000454">
    <property type="entry name" value="ATP_synth_F0_csu"/>
</dbReference>
<protein>
    <recommendedName>
        <fullName evidence="14">ATP synthase subunit c</fullName>
    </recommendedName>
    <alternativeName>
        <fullName evidence="14">ATP synthase F(0) sector subunit c</fullName>
    </alternativeName>
    <alternativeName>
        <fullName evidence="14">F-type ATPase subunit c</fullName>
        <shortName evidence="14">F-ATPase subunit c</shortName>
    </alternativeName>
    <alternativeName>
        <fullName evidence="14">Lipid-binding protein</fullName>
    </alternativeName>
</protein>
<evidence type="ECO:0000256" key="1">
    <source>
        <dbReference type="ARBA" id="ARBA00004651"/>
    </source>
</evidence>
<evidence type="ECO:0000313" key="16">
    <source>
        <dbReference type="EMBL" id="PJC23332.1"/>
    </source>
</evidence>
<evidence type="ECO:0000256" key="13">
    <source>
        <dbReference type="ARBA" id="ARBA00025198"/>
    </source>
</evidence>
<dbReference type="PRINTS" id="PR00124">
    <property type="entry name" value="ATPASEC"/>
</dbReference>
<dbReference type="NCBIfam" id="TIGR01260">
    <property type="entry name" value="ATP_synt_c"/>
    <property type="match status" value="1"/>
</dbReference>
<dbReference type="Pfam" id="PF00137">
    <property type="entry name" value="ATP-synt_C"/>
    <property type="match status" value="1"/>
</dbReference>
<comment type="subcellular location">
    <subcellularLocation>
        <location evidence="1 14">Cell membrane</location>
        <topology evidence="1 14">Multi-pass membrane protein</topology>
    </subcellularLocation>
</comment>
<dbReference type="CDD" id="cd18121">
    <property type="entry name" value="ATP-synt_Fo_c"/>
    <property type="match status" value="1"/>
</dbReference>
<dbReference type="GO" id="GO:0033177">
    <property type="term" value="C:proton-transporting two-sector ATPase complex, proton-transporting domain"/>
    <property type="evidence" value="ECO:0007669"/>
    <property type="project" value="InterPro"/>
</dbReference>
<dbReference type="FunFam" id="1.20.20.10:FF:000002">
    <property type="entry name" value="ATP synthase subunit c"/>
    <property type="match status" value="1"/>
</dbReference>
<keyword evidence="6 14" id="KW-0812">Transmembrane</keyword>
<dbReference type="GO" id="GO:0005886">
    <property type="term" value="C:plasma membrane"/>
    <property type="evidence" value="ECO:0007669"/>
    <property type="project" value="UniProtKB-SubCell"/>
</dbReference>
<evidence type="ECO:0000256" key="12">
    <source>
        <dbReference type="ARBA" id="ARBA00023310"/>
    </source>
</evidence>
<evidence type="ECO:0000256" key="3">
    <source>
        <dbReference type="ARBA" id="ARBA00022448"/>
    </source>
</evidence>
<feature type="domain" description="V-ATPase proteolipid subunit C-like" evidence="15">
    <location>
        <begin position="9"/>
        <end position="72"/>
    </location>
</feature>
<dbReference type="SUPFAM" id="SSF81333">
    <property type="entry name" value="F1F0 ATP synthase subunit C"/>
    <property type="match status" value="1"/>
</dbReference>
<keyword evidence="10 14" id="KW-0446">Lipid-binding</keyword>
<proteinExistence type="inferred from homology"/>